<dbReference type="SUPFAM" id="SSF143437">
    <property type="entry name" value="THUMP domain-like"/>
    <property type="match status" value="1"/>
</dbReference>
<proteinExistence type="predicted"/>
<dbReference type="GO" id="GO:0003723">
    <property type="term" value="F:RNA binding"/>
    <property type="evidence" value="ECO:0007669"/>
    <property type="project" value="InterPro"/>
</dbReference>
<evidence type="ECO:0000256" key="1">
    <source>
        <dbReference type="SAM" id="MobiDB-lite"/>
    </source>
</evidence>
<dbReference type="GO" id="GO:0006400">
    <property type="term" value="P:tRNA modification"/>
    <property type="evidence" value="ECO:0007669"/>
    <property type="project" value="InterPro"/>
</dbReference>
<dbReference type="PANTHER" id="PTHR13452:SF13">
    <property type="entry name" value="OS02G0672400 PROTEIN"/>
    <property type="match status" value="1"/>
</dbReference>
<dbReference type="OrthoDB" id="367221at2759"/>
<keyword evidence="3" id="KW-1185">Reference proteome</keyword>
<dbReference type="PANTHER" id="PTHR13452">
    <property type="entry name" value="THUMP DOMAIN CONTAINING PROTEIN 1-RELATED"/>
    <property type="match status" value="1"/>
</dbReference>
<name>A0A9P0Z5Y2_CUSEU</name>
<reference evidence="2" key="1">
    <citation type="submission" date="2022-07" db="EMBL/GenBank/DDBJ databases">
        <authorList>
            <person name="Macas J."/>
            <person name="Novak P."/>
            <person name="Neumann P."/>
        </authorList>
    </citation>
    <scope>NUCLEOTIDE SEQUENCE</scope>
</reference>
<comment type="caution">
    <text evidence="2">The sequence shown here is derived from an EMBL/GenBank/DDBJ whole genome shotgun (WGS) entry which is preliminary data.</text>
</comment>
<dbReference type="Proteomes" id="UP001152484">
    <property type="component" value="Unassembled WGS sequence"/>
</dbReference>
<dbReference type="AlphaFoldDB" id="A0A9P0Z5Y2"/>
<evidence type="ECO:0000313" key="3">
    <source>
        <dbReference type="Proteomes" id="UP001152484"/>
    </source>
</evidence>
<organism evidence="2 3">
    <name type="scientific">Cuscuta europaea</name>
    <name type="common">European dodder</name>
    <dbReference type="NCBI Taxonomy" id="41803"/>
    <lineage>
        <taxon>Eukaryota</taxon>
        <taxon>Viridiplantae</taxon>
        <taxon>Streptophyta</taxon>
        <taxon>Embryophyta</taxon>
        <taxon>Tracheophyta</taxon>
        <taxon>Spermatophyta</taxon>
        <taxon>Magnoliopsida</taxon>
        <taxon>eudicotyledons</taxon>
        <taxon>Gunneridae</taxon>
        <taxon>Pentapetalae</taxon>
        <taxon>asterids</taxon>
        <taxon>lamiids</taxon>
        <taxon>Solanales</taxon>
        <taxon>Convolvulaceae</taxon>
        <taxon>Cuscuteae</taxon>
        <taxon>Cuscuta</taxon>
        <taxon>Cuscuta subgen. Cuscuta</taxon>
    </lineage>
</organism>
<accession>A0A9P0Z5Y2</accession>
<evidence type="ECO:0008006" key="4">
    <source>
        <dbReference type="Google" id="ProtNLM"/>
    </source>
</evidence>
<protein>
    <recommendedName>
        <fullName evidence="4">THUMP domain-containing protein</fullName>
    </recommendedName>
</protein>
<dbReference type="InterPro" id="IPR040183">
    <property type="entry name" value="THUMPD1-like"/>
</dbReference>
<evidence type="ECO:0000313" key="2">
    <source>
        <dbReference type="EMBL" id="CAH9088230.1"/>
    </source>
</evidence>
<feature type="region of interest" description="Disordered" evidence="1">
    <location>
        <begin position="1"/>
        <end position="25"/>
    </location>
</feature>
<gene>
    <name evidence="2" type="ORF">CEURO_LOCUS10406</name>
</gene>
<sequence length="345" mass="38289">MTEDRDEKSGNATAGSENDDGELGMKPWEQHSTVISIPRFDYNAPYSILRHSHCGFLITCPLIWWRAVPFSMLLNLDGARSDSFHFPSLDLQKKKYLPNADSKKRKLCIRSGDPDSLDCKESGCSNEMSGNSLETTKSDMYAEKNLDLSLVKLTRSGLLLLTFPFGKSPPIVNILFDIVQSLESHSLCIPRWCHRIFPIQGTCVLDEKGLQMIVPKLVNGFMIDNQNKLGQPVKFAVGYNRRGIEDSGMKNTHSDKNDHISTLLDRTKCFGVVAAIVKDIIPNSVVDLKYPEFAVLIELLPLSGTSDGLVVGGVSILPKELFSTKPRLSVKALVFDTKAKGVKRS</sequence>
<dbReference type="EMBL" id="CAMAPE010000019">
    <property type="protein sequence ID" value="CAH9088230.1"/>
    <property type="molecule type" value="Genomic_DNA"/>
</dbReference>